<feature type="compositionally biased region" description="Basic residues" evidence="1">
    <location>
        <begin position="195"/>
        <end position="209"/>
    </location>
</feature>
<feature type="compositionally biased region" description="Basic residues" evidence="1">
    <location>
        <begin position="40"/>
        <end position="50"/>
    </location>
</feature>
<organism evidence="2">
    <name type="scientific">uncultured Solirubrobacterales bacterium</name>
    <dbReference type="NCBI Taxonomy" id="768556"/>
    <lineage>
        <taxon>Bacteria</taxon>
        <taxon>Bacillati</taxon>
        <taxon>Actinomycetota</taxon>
        <taxon>Thermoleophilia</taxon>
        <taxon>Solirubrobacterales</taxon>
        <taxon>environmental samples</taxon>
    </lineage>
</organism>
<feature type="compositionally biased region" description="Basic and acidic residues" evidence="1">
    <location>
        <begin position="172"/>
        <end position="194"/>
    </location>
</feature>
<evidence type="ECO:0000256" key="1">
    <source>
        <dbReference type="SAM" id="MobiDB-lite"/>
    </source>
</evidence>
<dbReference type="EMBL" id="CADCVU010000048">
    <property type="protein sequence ID" value="CAA9486898.1"/>
    <property type="molecule type" value="Genomic_DNA"/>
</dbReference>
<name>A0A6J4S1B0_9ACTN</name>
<reference evidence="2" key="1">
    <citation type="submission" date="2020-02" db="EMBL/GenBank/DDBJ databases">
        <authorList>
            <person name="Meier V. D."/>
        </authorList>
    </citation>
    <scope>NUCLEOTIDE SEQUENCE</scope>
    <source>
        <strain evidence="2">AVDCRST_MAG45</strain>
    </source>
</reference>
<dbReference type="AlphaFoldDB" id="A0A6J4S1B0"/>
<protein>
    <submittedName>
        <fullName evidence="2">Uncharacterized protein</fullName>
    </submittedName>
</protein>
<gene>
    <name evidence="2" type="ORF">AVDCRST_MAG45-502</name>
</gene>
<feature type="compositionally biased region" description="Basic residues" evidence="1">
    <location>
        <begin position="243"/>
        <end position="255"/>
    </location>
</feature>
<feature type="region of interest" description="Disordered" evidence="1">
    <location>
        <begin position="341"/>
        <end position="386"/>
    </location>
</feature>
<feature type="region of interest" description="Disordered" evidence="1">
    <location>
        <begin position="284"/>
        <end position="327"/>
    </location>
</feature>
<feature type="compositionally biased region" description="Basic and acidic residues" evidence="1">
    <location>
        <begin position="341"/>
        <end position="354"/>
    </location>
</feature>
<feature type="compositionally biased region" description="Basic residues" evidence="1">
    <location>
        <begin position="58"/>
        <end position="76"/>
    </location>
</feature>
<feature type="compositionally biased region" description="Basic residues" evidence="1">
    <location>
        <begin position="119"/>
        <end position="140"/>
    </location>
</feature>
<sequence>GHGAQRQPPRSVRGAAGLRSRGARLLRARVRARAPEGAHRRVRGSPPRRNRPPDGRARLVRSGHRRGLRRLGRRAARGLPLPRGDRPRGGADRGLRSHADRGRSAYALRDRGAEAPAARPRRRGRGAGHRHVGARGRVGCRRSADASRAPGRRVGPRRYEDLVLLRPQGAGDPDRLPHRPRRVEARGAVDDPRAARGRGAHRHADRHPRRQGDQRAPSRGLPRGSRRAAGGGGARLDPAHGRAQLRARHPRRLRARPGPACLRRGARLLEGAPAVRALDRLLPGHPAQVRRSGHRPRPGSAAGARGRDHDRRRSRAHASSGGLHGEARLYGARQALCPRGHADHGRLRVRDRVPDGALPAQRGGDDDLRRDLGDPEEHHREDAGAV</sequence>
<feature type="region of interest" description="Disordered" evidence="1">
    <location>
        <begin position="1"/>
        <end position="259"/>
    </location>
</feature>
<feature type="compositionally biased region" description="Basic and acidic residues" evidence="1">
    <location>
        <begin position="363"/>
        <end position="386"/>
    </location>
</feature>
<feature type="non-terminal residue" evidence="2">
    <location>
        <position position="386"/>
    </location>
</feature>
<evidence type="ECO:0000313" key="2">
    <source>
        <dbReference type="EMBL" id="CAA9486898.1"/>
    </source>
</evidence>
<proteinExistence type="predicted"/>
<feature type="compositionally biased region" description="Basic residues" evidence="1">
    <location>
        <begin position="21"/>
        <end position="32"/>
    </location>
</feature>
<feature type="compositionally biased region" description="Low complexity" evidence="1">
    <location>
        <begin position="10"/>
        <end position="20"/>
    </location>
</feature>
<feature type="non-terminal residue" evidence="2">
    <location>
        <position position="1"/>
    </location>
</feature>
<feature type="compositionally biased region" description="Basic and acidic residues" evidence="1">
    <location>
        <begin position="83"/>
        <end position="113"/>
    </location>
</feature>
<accession>A0A6J4S1B0</accession>